<keyword evidence="4" id="KW-1185">Reference proteome</keyword>
<feature type="region of interest" description="Disordered" evidence="1">
    <location>
        <begin position="86"/>
        <end position="114"/>
    </location>
</feature>
<organism evidence="2">
    <name type="scientific">Puccinia triticina (isolate 1-1 / race 1 (BBBD))</name>
    <name type="common">Brown leaf rust fungus</name>
    <dbReference type="NCBI Taxonomy" id="630390"/>
    <lineage>
        <taxon>Eukaryota</taxon>
        <taxon>Fungi</taxon>
        <taxon>Dikarya</taxon>
        <taxon>Basidiomycota</taxon>
        <taxon>Pucciniomycotina</taxon>
        <taxon>Pucciniomycetes</taxon>
        <taxon>Pucciniales</taxon>
        <taxon>Pucciniaceae</taxon>
        <taxon>Puccinia</taxon>
    </lineage>
</organism>
<evidence type="ECO:0000313" key="2">
    <source>
        <dbReference type="EMBL" id="OAV91969.1"/>
    </source>
</evidence>
<name>A0A180GHM2_PUCT1</name>
<dbReference type="Proteomes" id="UP000005240">
    <property type="component" value="Unassembled WGS sequence"/>
</dbReference>
<dbReference type="VEuPathDB" id="FungiDB:PTTG_27822"/>
<reference evidence="3" key="4">
    <citation type="submission" date="2025-05" db="UniProtKB">
        <authorList>
            <consortium name="EnsemblFungi"/>
        </authorList>
    </citation>
    <scope>IDENTIFICATION</scope>
    <source>
        <strain evidence="3">isolate 1-1 / race 1 (BBBD)</strain>
    </source>
</reference>
<dbReference type="EnsemblFungi" id="PTTG_27822-t43_1">
    <property type="protein sequence ID" value="PTTG_27822-t43_1-p1"/>
    <property type="gene ID" value="PTTG_27822"/>
</dbReference>
<protein>
    <submittedName>
        <fullName evidence="2 3">Uncharacterized protein</fullName>
    </submittedName>
</protein>
<proteinExistence type="predicted"/>
<dbReference type="AlphaFoldDB" id="A0A180GHM2"/>
<evidence type="ECO:0000256" key="1">
    <source>
        <dbReference type="SAM" id="MobiDB-lite"/>
    </source>
</evidence>
<dbReference type="EMBL" id="ADAS02000072">
    <property type="protein sequence ID" value="OAV91969.1"/>
    <property type="molecule type" value="Genomic_DNA"/>
</dbReference>
<reference evidence="2" key="2">
    <citation type="submission" date="2016-05" db="EMBL/GenBank/DDBJ databases">
        <title>Comparative analysis highlights variable genome content of wheat rusts and divergence of the mating loci.</title>
        <authorList>
            <person name="Cuomo C.A."/>
            <person name="Bakkeren G."/>
            <person name="Szabo L."/>
            <person name="Khalil H."/>
            <person name="Joly D."/>
            <person name="Goldberg J."/>
            <person name="Young S."/>
            <person name="Zeng Q."/>
            <person name="Fellers J."/>
        </authorList>
    </citation>
    <scope>NUCLEOTIDE SEQUENCE [LARGE SCALE GENOMIC DNA]</scope>
    <source>
        <strain evidence="2">1-1 BBBD Race 1</strain>
    </source>
</reference>
<feature type="region of interest" description="Disordered" evidence="1">
    <location>
        <begin position="23"/>
        <end position="45"/>
    </location>
</feature>
<sequence>MRSSESNLGASGSVVQEQKKEIDFFSAVGTHPNLTPSPSSGNGGEALLRQEPVELHSGTKYAMPVETHILTSSTERRRKDKVHIKSYVDSGPVPPNPPQTNLLKNSGAHGSPDSPINLENILSQAVFGKELVHDRTPPRLANLDRILKQTIASVEARQPRTTLVDAETVRNILHPMPGGNPASFRQPVSARGTPLVPNPQPDNRARLLLIPAVSSHRTEQSESNFVHIATRREKHPVNSVSTLTEEQMQLQSFKKSQTDKNSEELASRQKDIVIETVSNPQRINGLKGQPSSSCNGQFARLEFTYEVLKSENLLPEDKEIIGKIRALNPNEKKKIILYENNYNH</sequence>
<reference evidence="2" key="1">
    <citation type="submission" date="2009-11" db="EMBL/GenBank/DDBJ databases">
        <authorList>
            <consortium name="The Broad Institute Genome Sequencing Platform"/>
            <person name="Ward D."/>
            <person name="Feldgarden M."/>
            <person name="Earl A."/>
            <person name="Young S.K."/>
            <person name="Zeng Q."/>
            <person name="Koehrsen M."/>
            <person name="Alvarado L."/>
            <person name="Berlin A."/>
            <person name="Bochicchio J."/>
            <person name="Borenstein D."/>
            <person name="Chapman S.B."/>
            <person name="Chen Z."/>
            <person name="Engels R."/>
            <person name="Freedman E."/>
            <person name="Gellesch M."/>
            <person name="Goldberg J."/>
            <person name="Griggs A."/>
            <person name="Gujja S."/>
            <person name="Heilman E."/>
            <person name="Heiman D."/>
            <person name="Hepburn T."/>
            <person name="Howarth C."/>
            <person name="Jen D."/>
            <person name="Larson L."/>
            <person name="Lewis B."/>
            <person name="Mehta T."/>
            <person name="Park D."/>
            <person name="Pearson M."/>
            <person name="Roberts A."/>
            <person name="Saif S."/>
            <person name="Shea T."/>
            <person name="Shenoy N."/>
            <person name="Sisk P."/>
            <person name="Stolte C."/>
            <person name="Sykes S."/>
            <person name="Thomson T."/>
            <person name="Walk T."/>
            <person name="White J."/>
            <person name="Yandava C."/>
            <person name="Izard J."/>
            <person name="Baranova O.V."/>
            <person name="Blanton J.M."/>
            <person name="Tanner A.C."/>
            <person name="Dewhirst F.E."/>
            <person name="Haas B."/>
            <person name="Nusbaum C."/>
            <person name="Birren B."/>
        </authorList>
    </citation>
    <scope>NUCLEOTIDE SEQUENCE [LARGE SCALE GENOMIC DNA]</scope>
    <source>
        <strain evidence="2">1-1 BBBD Race 1</strain>
    </source>
</reference>
<accession>A0A180GHM2</accession>
<reference evidence="3 4" key="3">
    <citation type="journal article" date="2017" name="G3 (Bethesda)">
        <title>Comparative analysis highlights variable genome content of wheat rusts and divergence of the mating loci.</title>
        <authorList>
            <person name="Cuomo C.A."/>
            <person name="Bakkeren G."/>
            <person name="Khalil H.B."/>
            <person name="Panwar V."/>
            <person name="Joly D."/>
            <person name="Linning R."/>
            <person name="Sakthikumar S."/>
            <person name="Song X."/>
            <person name="Adiconis X."/>
            <person name="Fan L."/>
            <person name="Goldberg J.M."/>
            <person name="Levin J.Z."/>
            <person name="Young S."/>
            <person name="Zeng Q."/>
            <person name="Anikster Y."/>
            <person name="Bruce M."/>
            <person name="Wang M."/>
            <person name="Yin C."/>
            <person name="McCallum B."/>
            <person name="Szabo L.J."/>
            <person name="Hulbert S."/>
            <person name="Chen X."/>
            <person name="Fellers J.P."/>
        </authorList>
    </citation>
    <scope>NUCLEOTIDE SEQUENCE</scope>
    <source>
        <strain evidence="3">isolate 1-1 / race 1 (BBBD)</strain>
        <strain evidence="4">Isolate 1-1 / race 1 (BBBD)</strain>
    </source>
</reference>
<gene>
    <name evidence="2" type="ORF">PTTG_27822</name>
</gene>
<evidence type="ECO:0000313" key="3">
    <source>
        <dbReference type="EnsemblFungi" id="PTTG_27822-t43_1-p1"/>
    </source>
</evidence>
<evidence type="ECO:0000313" key="4">
    <source>
        <dbReference type="Proteomes" id="UP000005240"/>
    </source>
</evidence>